<protein>
    <submittedName>
        <fullName evidence="2">Uncharacterized protein</fullName>
    </submittedName>
</protein>
<dbReference type="EMBL" id="GHES01036961">
    <property type="protein sequence ID" value="MPA67520.1"/>
    <property type="molecule type" value="Transcribed_RNA"/>
</dbReference>
<dbReference type="Pfam" id="PF14559">
    <property type="entry name" value="TPR_19"/>
    <property type="match status" value="1"/>
</dbReference>
<sequence length="214" mass="23769">MDSVLTIGSSHSHFKTPSVLTSLKPSLKPTLSLIPSNIPFPFSKHSNNAHHTRTRVRASSNSTPNGSPKNPIFQNLKTTASAILLAAVATSCVIGKFHQQLPVRAESLPTLTEECIGTEVENQQEQAKDSSPPVVLSVDALRSLLLEKLKMGEDEEALKILKELVSAQPEEIEWRFLMVKLLNEMGKFQEARNVFEEILKLLDRNNEAKEQFSE</sequence>
<reference evidence="2" key="1">
    <citation type="submission" date="2019-08" db="EMBL/GenBank/DDBJ databases">
        <title>Reference gene set and small RNA set construction with multiple tissues from Davidia involucrata Baill.</title>
        <authorList>
            <person name="Yang H."/>
            <person name="Zhou C."/>
            <person name="Li G."/>
            <person name="Wang J."/>
            <person name="Gao P."/>
            <person name="Wang M."/>
            <person name="Wang R."/>
            <person name="Zhao Y."/>
        </authorList>
    </citation>
    <scope>NUCLEOTIDE SEQUENCE</scope>
    <source>
        <tissue evidence="2">Mixed with DoveR01_LX</tissue>
    </source>
</reference>
<dbReference type="Gene3D" id="1.25.40.10">
    <property type="entry name" value="Tetratricopeptide repeat domain"/>
    <property type="match status" value="1"/>
</dbReference>
<proteinExistence type="predicted"/>
<feature type="region of interest" description="Disordered" evidence="1">
    <location>
        <begin position="42"/>
        <end position="70"/>
    </location>
</feature>
<dbReference type="InterPro" id="IPR011990">
    <property type="entry name" value="TPR-like_helical_dom_sf"/>
</dbReference>
<feature type="compositionally biased region" description="Polar residues" evidence="1">
    <location>
        <begin position="57"/>
        <end position="70"/>
    </location>
</feature>
<organism evidence="2">
    <name type="scientific">Davidia involucrata</name>
    <name type="common">Dove tree</name>
    <dbReference type="NCBI Taxonomy" id="16924"/>
    <lineage>
        <taxon>Eukaryota</taxon>
        <taxon>Viridiplantae</taxon>
        <taxon>Streptophyta</taxon>
        <taxon>Embryophyta</taxon>
        <taxon>Tracheophyta</taxon>
        <taxon>Spermatophyta</taxon>
        <taxon>Magnoliopsida</taxon>
        <taxon>eudicotyledons</taxon>
        <taxon>Gunneridae</taxon>
        <taxon>Pentapetalae</taxon>
        <taxon>asterids</taxon>
        <taxon>Cornales</taxon>
        <taxon>Nyssaceae</taxon>
        <taxon>Davidia</taxon>
    </lineage>
</organism>
<dbReference type="SUPFAM" id="SSF48452">
    <property type="entry name" value="TPR-like"/>
    <property type="match status" value="1"/>
</dbReference>
<accession>A0A5B7BF08</accession>
<evidence type="ECO:0000256" key="1">
    <source>
        <dbReference type="SAM" id="MobiDB-lite"/>
    </source>
</evidence>
<gene>
    <name evidence="2" type="ORF">Din_036961</name>
</gene>
<feature type="compositionally biased region" description="Basic residues" evidence="1">
    <location>
        <begin position="47"/>
        <end position="56"/>
    </location>
</feature>
<evidence type="ECO:0000313" key="2">
    <source>
        <dbReference type="EMBL" id="MPA67520.1"/>
    </source>
</evidence>
<name>A0A5B7BF08_DAVIN</name>
<dbReference type="AlphaFoldDB" id="A0A5B7BF08"/>